<evidence type="ECO:0000313" key="2">
    <source>
        <dbReference type="Proteomes" id="UP000615026"/>
    </source>
</evidence>
<dbReference type="GO" id="GO:0008237">
    <property type="term" value="F:metallopeptidase activity"/>
    <property type="evidence" value="ECO:0007669"/>
    <property type="project" value="InterPro"/>
</dbReference>
<dbReference type="Pfam" id="PF09471">
    <property type="entry name" value="Peptidase_M64"/>
    <property type="match status" value="1"/>
</dbReference>
<protein>
    <submittedName>
        <fullName evidence="1">Uncharacterized protein</fullName>
    </submittedName>
</protein>
<comment type="caution">
    <text evidence="1">The sequence shown here is derived from an EMBL/GenBank/DDBJ whole genome shotgun (WGS) entry which is preliminary data.</text>
</comment>
<dbReference type="Gene3D" id="3.40.390.10">
    <property type="entry name" value="Collagenase (Catalytic Domain)"/>
    <property type="match status" value="1"/>
</dbReference>
<dbReference type="Proteomes" id="UP000615026">
    <property type="component" value="Unassembled WGS sequence"/>
</dbReference>
<sequence length="204" mass="21714">MGSGYVIGTQKVIDHGAASDRFNLVLVAEGFQAGEIGDFSTQVEQFVNFLFTTPPFDSLSNAFNVYRVDVASTESGADDPAACGGTGVTVDTYFDASFCNGNIRRLLLVDSNKVINTVDVEVPEWHQILVVVNSTIWGGAGGSIGTTSISPGWENIAIHEMGHAAFGLADEYEYWSGCSIDTDNAYYTGGEPAAPNVTINTDHL</sequence>
<dbReference type="AlphaFoldDB" id="A0A929FCM0"/>
<dbReference type="InterPro" id="IPR024079">
    <property type="entry name" value="MetalloPept_cat_dom_sf"/>
</dbReference>
<reference evidence="1" key="1">
    <citation type="submission" date="2020-10" db="EMBL/GenBank/DDBJ databases">
        <authorList>
            <person name="Castelo-Branco R."/>
            <person name="Eusebio N."/>
            <person name="Adriana R."/>
            <person name="Vieira A."/>
            <person name="Brugerolle De Fraissinette N."/>
            <person name="Rezende De Castro R."/>
            <person name="Schneider M.P."/>
            <person name="Vasconcelos V."/>
            <person name="Leao P.N."/>
        </authorList>
    </citation>
    <scope>NUCLEOTIDE SEQUENCE</scope>
    <source>
        <strain evidence="1">LEGE 11479</strain>
    </source>
</reference>
<keyword evidence="2" id="KW-1185">Reference proteome</keyword>
<proteinExistence type="predicted"/>
<evidence type="ECO:0000313" key="1">
    <source>
        <dbReference type="EMBL" id="MBE9070207.1"/>
    </source>
</evidence>
<dbReference type="EMBL" id="JADEXP010000390">
    <property type="protein sequence ID" value="MBE9070207.1"/>
    <property type="molecule type" value="Genomic_DNA"/>
</dbReference>
<organism evidence="1 2">
    <name type="scientific">Leptolyngbya cf. ectocarpi LEGE 11479</name>
    <dbReference type="NCBI Taxonomy" id="1828722"/>
    <lineage>
        <taxon>Bacteria</taxon>
        <taxon>Bacillati</taxon>
        <taxon>Cyanobacteriota</taxon>
        <taxon>Cyanophyceae</taxon>
        <taxon>Leptolyngbyales</taxon>
        <taxon>Leptolyngbyaceae</taxon>
        <taxon>Leptolyngbya group</taxon>
        <taxon>Leptolyngbya</taxon>
    </lineage>
</organism>
<gene>
    <name evidence="1" type="ORF">IQ260_26555</name>
</gene>
<name>A0A929FCM0_LEPEC</name>
<dbReference type="InterPro" id="IPR019026">
    <property type="entry name" value="Peptidase_M64_IgA"/>
</dbReference>
<accession>A0A929FCM0</accession>
<dbReference type="RefSeq" id="WP_193996089.1">
    <property type="nucleotide sequence ID" value="NZ_JADEXP010000390.1"/>
</dbReference>